<proteinExistence type="predicted"/>
<dbReference type="AlphaFoldDB" id="A0AAD7EUE6"/>
<dbReference type="GO" id="GO:0031097">
    <property type="term" value="C:medial cortex"/>
    <property type="evidence" value="ECO:0007669"/>
    <property type="project" value="TreeGrafter"/>
</dbReference>
<reference evidence="7" key="1">
    <citation type="submission" date="2023-03" db="EMBL/GenBank/DDBJ databases">
        <title>Massive genome expansion in bonnet fungi (Mycena s.s.) driven by repeated elements and novel gene families across ecological guilds.</title>
        <authorList>
            <consortium name="Lawrence Berkeley National Laboratory"/>
            <person name="Harder C.B."/>
            <person name="Miyauchi S."/>
            <person name="Viragh M."/>
            <person name="Kuo A."/>
            <person name="Thoen E."/>
            <person name="Andreopoulos B."/>
            <person name="Lu D."/>
            <person name="Skrede I."/>
            <person name="Drula E."/>
            <person name="Henrissat B."/>
            <person name="Morin E."/>
            <person name="Kohler A."/>
            <person name="Barry K."/>
            <person name="LaButti K."/>
            <person name="Morin E."/>
            <person name="Salamov A."/>
            <person name="Lipzen A."/>
            <person name="Mereny Z."/>
            <person name="Hegedus B."/>
            <person name="Baldrian P."/>
            <person name="Stursova M."/>
            <person name="Weitz H."/>
            <person name="Taylor A."/>
            <person name="Grigoriev I.V."/>
            <person name="Nagy L.G."/>
            <person name="Martin F."/>
            <person name="Kauserud H."/>
        </authorList>
    </citation>
    <scope>NUCLEOTIDE SEQUENCE</scope>
    <source>
        <strain evidence="7">CBHHK002</strain>
    </source>
</reference>
<dbReference type="FunFam" id="2.30.30.40:FF:000072">
    <property type="entry name" value="Unconventional Myosin IB"/>
    <property type="match status" value="1"/>
</dbReference>
<feature type="compositionally biased region" description="Polar residues" evidence="5">
    <location>
        <begin position="148"/>
        <end position="158"/>
    </location>
</feature>
<accession>A0AAD7EUE6</accession>
<feature type="compositionally biased region" description="Low complexity" evidence="5">
    <location>
        <begin position="222"/>
        <end position="244"/>
    </location>
</feature>
<organism evidence="7 8">
    <name type="scientific">Mycena albidolilacea</name>
    <dbReference type="NCBI Taxonomy" id="1033008"/>
    <lineage>
        <taxon>Eukaryota</taxon>
        <taxon>Fungi</taxon>
        <taxon>Dikarya</taxon>
        <taxon>Basidiomycota</taxon>
        <taxon>Agaricomycotina</taxon>
        <taxon>Agaricomycetes</taxon>
        <taxon>Agaricomycetidae</taxon>
        <taxon>Agaricales</taxon>
        <taxon>Marasmiineae</taxon>
        <taxon>Mycenaceae</taxon>
        <taxon>Mycena</taxon>
    </lineage>
</organism>
<sequence length="323" mass="33322">MDSALFNHIISQTRQNVEFLISHKQISPADGREILAKLPNTSDRTMAALEQQTQNLLITPPPSTGPPSYPQTPAAQTVRAKALWDYGDGQSSQDLSFRAGDTIEIIEETNSDWWTGRLNGREGVFPANYVEKLASPGPSPYNARDAHSSNAPSMPSFTGQPAYQPPSGPPAQPAYQPPTGPPAGPYGGGYQPPTGGYQPAYQPPPSGPPQAAYQPPPGPPQQGGQYNSYGGPPPNSYGGPPQNSYGGPLQNSYGGPPPNAYGAPPPLAPKPSEAPAAAAPPPAGPQKESKFGKYGGIVASSAAGGLGFGAGSAVGSNIVNSIF</sequence>
<dbReference type="PROSITE" id="PS50002">
    <property type="entry name" value="SH3"/>
    <property type="match status" value="1"/>
</dbReference>
<name>A0AAD7EUE6_9AGAR</name>
<dbReference type="GO" id="GO:0043332">
    <property type="term" value="C:mating projection tip"/>
    <property type="evidence" value="ECO:0007669"/>
    <property type="project" value="TreeGrafter"/>
</dbReference>
<feature type="compositionally biased region" description="Pro residues" evidence="5">
    <location>
        <begin position="163"/>
        <end position="184"/>
    </location>
</feature>
<dbReference type="GO" id="GO:1990528">
    <property type="term" value="C:Rvs161p-Rvs167p complex"/>
    <property type="evidence" value="ECO:0007669"/>
    <property type="project" value="TreeGrafter"/>
</dbReference>
<dbReference type="GO" id="GO:0051666">
    <property type="term" value="P:actin cortical patch localization"/>
    <property type="evidence" value="ECO:0007669"/>
    <property type="project" value="InterPro"/>
</dbReference>
<dbReference type="GO" id="GO:0008289">
    <property type="term" value="F:lipid binding"/>
    <property type="evidence" value="ECO:0007669"/>
    <property type="project" value="TreeGrafter"/>
</dbReference>
<feature type="domain" description="SH3" evidence="6">
    <location>
        <begin position="75"/>
        <end position="135"/>
    </location>
</feature>
<dbReference type="Gene3D" id="2.30.30.40">
    <property type="entry name" value="SH3 Domains"/>
    <property type="match status" value="1"/>
</dbReference>
<dbReference type="SUPFAM" id="SSF50044">
    <property type="entry name" value="SH3-domain"/>
    <property type="match status" value="1"/>
</dbReference>
<feature type="compositionally biased region" description="Pro residues" evidence="5">
    <location>
        <begin position="255"/>
        <end position="269"/>
    </location>
</feature>
<comment type="caution">
    <text evidence="7">The sequence shown here is derived from an EMBL/GenBank/DDBJ whole genome shotgun (WGS) entry which is preliminary data.</text>
</comment>
<dbReference type="GO" id="GO:0015629">
    <property type="term" value="C:actin cytoskeleton"/>
    <property type="evidence" value="ECO:0007669"/>
    <property type="project" value="TreeGrafter"/>
</dbReference>
<dbReference type="InterPro" id="IPR046982">
    <property type="entry name" value="BIN3/RVS161-like"/>
</dbReference>
<feature type="region of interest" description="Disordered" evidence="5">
    <location>
        <begin position="136"/>
        <end position="292"/>
    </location>
</feature>
<feature type="compositionally biased region" description="Pro residues" evidence="5">
    <location>
        <begin position="201"/>
        <end position="220"/>
    </location>
</feature>
<dbReference type="SMART" id="SM00326">
    <property type="entry name" value="SH3"/>
    <property type="match status" value="1"/>
</dbReference>
<evidence type="ECO:0000259" key="6">
    <source>
        <dbReference type="PROSITE" id="PS50002"/>
    </source>
</evidence>
<evidence type="ECO:0000256" key="2">
    <source>
        <dbReference type="ARBA" id="ARBA00022443"/>
    </source>
</evidence>
<evidence type="ECO:0000313" key="7">
    <source>
        <dbReference type="EMBL" id="KAJ7352482.1"/>
    </source>
</evidence>
<gene>
    <name evidence="7" type="ORF">DFH08DRAFT_859090</name>
</gene>
<dbReference type="Pfam" id="PF00018">
    <property type="entry name" value="SH3_1"/>
    <property type="match status" value="1"/>
</dbReference>
<evidence type="ECO:0000256" key="3">
    <source>
        <dbReference type="ARBA" id="ARBA00022490"/>
    </source>
</evidence>
<dbReference type="InterPro" id="IPR001452">
    <property type="entry name" value="SH3_domain"/>
</dbReference>
<protein>
    <submittedName>
        <fullName evidence="7">SH3 domain-containing protein</fullName>
    </submittedName>
</protein>
<comment type="subcellular location">
    <subcellularLocation>
        <location evidence="1">Cytoplasm</location>
    </subcellularLocation>
</comment>
<dbReference type="InterPro" id="IPR036028">
    <property type="entry name" value="SH3-like_dom_sf"/>
</dbReference>
<keyword evidence="3" id="KW-0963">Cytoplasm</keyword>
<keyword evidence="2 4" id="KW-0728">SH3 domain</keyword>
<dbReference type="PRINTS" id="PR00452">
    <property type="entry name" value="SH3DOMAIN"/>
</dbReference>
<evidence type="ECO:0000256" key="5">
    <source>
        <dbReference type="SAM" id="MobiDB-lite"/>
    </source>
</evidence>
<dbReference type="Proteomes" id="UP001218218">
    <property type="component" value="Unassembled WGS sequence"/>
</dbReference>
<dbReference type="GO" id="GO:0097320">
    <property type="term" value="P:plasma membrane tubulation"/>
    <property type="evidence" value="ECO:0007669"/>
    <property type="project" value="TreeGrafter"/>
</dbReference>
<dbReference type="PANTHER" id="PTHR47174">
    <property type="entry name" value="BRIDGING INTEGRATOR 3"/>
    <property type="match status" value="1"/>
</dbReference>
<feature type="compositionally biased region" description="Low complexity" evidence="5">
    <location>
        <begin position="191"/>
        <end position="200"/>
    </location>
</feature>
<dbReference type="PANTHER" id="PTHR47174:SF3">
    <property type="entry name" value="BRIDGING INTEGRATOR 3"/>
    <property type="match status" value="1"/>
</dbReference>
<dbReference type="EMBL" id="JARIHO010000012">
    <property type="protein sequence ID" value="KAJ7352482.1"/>
    <property type="molecule type" value="Genomic_DNA"/>
</dbReference>
<keyword evidence="8" id="KW-1185">Reference proteome</keyword>
<evidence type="ECO:0000256" key="1">
    <source>
        <dbReference type="ARBA" id="ARBA00004496"/>
    </source>
</evidence>
<dbReference type="GO" id="GO:0006897">
    <property type="term" value="P:endocytosis"/>
    <property type="evidence" value="ECO:0007669"/>
    <property type="project" value="InterPro"/>
</dbReference>
<evidence type="ECO:0000313" key="8">
    <source>
        <dbReference type="Proteomes" id="UP001218218"/>
    </source>
</evidence>
<evidence type="ECO:0000256" key="4">
    <source>
        <dbReference type="PROSITE-ProRule" id="PRU00192"/>
    </source>
</evidence>